<proteinExistence type="predicted"/>
<protein>
    <submittedName>
        <fullName evidence="1">Uncharacterized protein</fullName>
    </submittedName>
</protein>
<sequence>MGMTSVEFCLANLFNHFRWELPERMVVEDVDMEEAHGIPVSKKSELQLVHVNFTGSDLDLFLANVADVHNEKFVSH</sequence>
<keyword evidence="2" id="KW-1185">Reference proteome</keyword>
<name>A0A8X7WRT1_BRACI</name>
<dbReference type="Proteomes" id="UP000886595">
    <property type="component" value="Unassembled WGS sequence"/>
</dbReference>
<dbReference type="AlphaFoldDB" id="A0A8X7WRT1"/>
<evidence type="ECO:0000313" key="1">
    <source>
        <dbReference type="EMBL" id="KAG2334849.1"/>
    </source>
</evidence>
<evidence type="ECO:0000313" key="2">
    <source>
        <dbReference type="Proteomes" id="UP000886595"/>
    </source>
</evidence>
<accession>A0A8X7WRT1</accession>
<dbReference type="OrthoDB" id="1116396at2759"/>
<reference evidence="1 2" key="1">
    <citation type="submission" date="2020-02" db="EMBL/GenBank/DDBJ databases">
        <authorList>
            <person name="Ma Q."/>
            <person name="Huang Y."/>
            <person name="Song X."/>
            <person name="Pei D."/>
        </authorList>
    </citation>
    <scope>NUCLEOTIDE SEQUENCE [LARGE SCALE GENOMIC DNA]</scope>
    <source>
        <strain evidence="1">Sxm20200214</strain>
        <tissue evidence="1">Leaf</tissue>
    </source>
</reference>
<dbReference type="EMBL" id="JAAMPC010000001">
    <property type="protein sequence ID" value="KAG2334849.1"/>
    <property type="molecule type" value="Genomic_DNA"/>
</dbReference>
<comment type="caution">
    <text evidence="1">The sequence shown here is derived from an EMBL/GenBank/DDBJ whole genome shotgun (WGS) entry which is preliminary data.</text>
</comment>
<organism evidence="1 2">
    <name type="scientific">Brassica carinata</name>
    <name type="common">Ethiopian mustard</name>
    <name type="synonym">Abyssinian cabbage</name>
    <dbReference type="NCBI Taxonomy" id="52824"/>
    <lineage>
        <taxon>Eukaryota</taxon>
        <taxon>Viridiplantae</taxon>
        <taxon>Streptophyta</taxon>
        <taxon>Embryophyta</taxon>
        <taxon>Tracheophyta</taxon>
        <taxon>Spermatophyta</taxon>
        <taxon>Magnoliopsida</taxon>
        <taxon>eudicotyledons</taxon>
        <taxon>Gunneridae</taxon>
        <taxon>Pentapetalae</taxon>
        <taxon>rosids</taxon>
        <taxon>malvids</taxon>
        <taxon>Brassicales</taxon>
        <taxon>Brassicaceae</taxon>
        <taxon>Brassiceae</taxon>
        <taxon>Brassica</taxon>
    </lineage>
</organism>
<gene>
    <name evidence="1" type="ORF">Bca52824_006029</name>
</gene>